<dbReference type="AlphaFoldDB" id="A0A832I1R3"/>
<dbReference type="PANTHER" id="PTHR43553:SF24">
    <property type="entry name" value="ENERGY-COUPLING FACTOR TRANSPORTER ATP-BINDING PROTEIN ECFA1"/>
    <property type="match status" value="1"/>
</dbReference>
<dbReference type="GO" id="GO:0042626">
    <property type="term" value="F:ATPase-coupled transmembrane transporter activity"/>
    <property type="evidence" value="ECO:0007669"/>
    <property type="project" value="TreeGrafter"/>
</dbReference>
<evidence type="ECO:0000256" key="9">
    <source>
        <dbReference type="SAM" id="MobiDB-lite"/>
    </source>
</evidence>
<keyword evidence="7" id="KW-1278">Translocase</keyword>
<gene>
    <name evidence="11" type="ORF">ENR23_06715</name>
</gene>
<dbReference type="GO" id="GO:0016887">
    <property type="term" value="F:ATP hydrolysis activity"/>
    <property type="evidence" value="ECO:0007669"/>
    <property type="project" value="InterPro"/>
</dbReference>
<protein>
    <submittedName>
        <fullName evidence="11">ATP-binding cassette domain-containing protein</fullName>
    </submittedName>
</protein>
<accession>A0A832I1R3</accession>
<dbReference type="SMART" id="SM00382">
    <property type="entry name" value="AAA"/>
    <property type="match status" value="1"/>
</dbReference>
<dbReference type="InterPro" id="IPR015856">
    <property type="entry name" value="ABC_transpr_CbiO/EcfA_su"/>
</dbReference>
<comment type="similarity">
    <text evidence="2">Belongs to the ABC transporter superfamily.</text>
</comment>
<feature type="region of interest" description="Disordered" evidence="9">
    <location>
        <begin position="1"/>
        <end position="25"/>
    </location>
</feature>
<keyword evidence="5" id="KW-0547">Nucleotide-binding</keyword>
<organism evidence="11">
    <name type="scientific">Eiseniibacteriota bacterium</name>
    <dbReference type="NCBI Taxonomy" id="2212470"/>
    <lineage>
        <taxon>Bacteria</taxon>
        <taxon>Candidatus Eiseniibacteriota</taxon>
    </lineage>
</organism>
<evidence type="ECO:0000256" key="4">
    <source>
        <dbReference type="ARBA" id="ARBA00022475"/>
    </source>
</evidence>
<dbReference type="GO" id="GO:0043190">
    <property type="term" value="C:ATP-binding cassette (ABC) transporter complex"/>
    <property type="evidence" value="ECO:0007669"/>
    <property type="project" value="TreeGrafter"/>
</dbReference>
<evidence type="ECO:0000256" key="7">
    <source>
        <dbReference type="ARBA" id="ARBA00022967"/>
    </source>
</evidence>
<keyword evidence="6 11" id="KW-0067">ATP-binding</keyword>
<dbReference type="FunFam" id="3.40.50.300:FF:000224">
    <property type="entry name" value="Energy-coupling factor transporter ATP-binding protein EcfA"/>
    <property type="match status" value="1"/>
</dbReference>
<dbReference type="PROSITE" id="PS00211">
    <property type="entry name" value="ABC_TRANSPORTER_1"/>
    <property type="match status" value="1"/>
</dbReference>
<dbReference type="SUPFAM" id="SSF52540">
    <property type="entry name" value="P-loop containing nucleoside triphosphate hydrolases"/>
    <property type="match status" value="1"/>
</dbReference>
<dbReference type="Pfam" id="PF00005">
    <property type="entry name" value="ABC_tran"/>
    <property type="match status" value="1"/>
</dbReference>
<dbReference type="GO" id="GO:0005524">
    <property type="term" value="F:ATP binding"/>
    <property type="evidence" value="ECO:0007669"/>
    <property type="project" value="UniProtKB-KW"/>
</dbReference>
<dbReference type="Gene3D" id="3.40.50.300">
    <property type="entry name" value="P-loop containing nucleotide triphosphate hydrolases"/>
    <property type="match status" value="1"/>
</dbReference>
<dbReference type="PANTHER" id="PTHR43553">
    <property type="entry name" value="HEAVY METAL TRANSPORTER"/>
    <property type="match status" value="1"/>
</dbReference>
<feature type="domain" description="ABC transporter" evidence="10">
    <location>
        <begin position="40"/>
        <end position="275"/>
    </location>
</feature>
<evidence type="ECO:0000256" key="5">
    <source>
        <dbReference type="ARBA" id="ARBA00022741"/>
    </source>
</evidence>
<dbReference type="InterPro" id="IPR003593">
    <property type="entry name" value="AAA+_ATPase"/>
</dbReference>
<dbReference type="InterPro" id="IPR003439">
    <property type="entry name" value="ABC_transporter-like_ATP-bd"/>
</dbReference>
<evidence type="ECO:0000256" key="2">
    <source>
        <dbReference type="ARBA" id="ARBA00005417"/>
    </source>
</evidence>
<proteinExistence type="inferred from homology"/>
<evidence type="ECO:0000256" key="8">
    <source>
        <dbReference type="ARBA" id="ARBA00023136"/>
    </source>
</evidence>
<keyword evidence="8" id="KW-0472">Membrane</keyword>
<sequence>MRLPALGRAGARRRAGGGGGVARRGRGGRAVEAAVSEPIVRVSCVRHTYPDRTVVHLCGLDFVVKRGQRVVILGPNGCGKSTLLFHILGLLEPQEGEVSVFGVNPARAFSKIRERVGVLLQNVDEQIIAPTVWDDVSFSPRNYGHPHDEVERLVASALERVGIAHLRDKVCHHLSGGEKRKVALAGALVLHPELLVLDEPFEGLDPASRSDLVELLNRLHREHGVTLVLATHDVNLVPAMADVVYLLLRGGEIVAHGSPREIFANVELLRRSNLEPPVLSELVARLAAHGLDLGHPLSVEEAARAIAAWRAAAGADARSAAEPAP</sequence>
<comment type="caution">
    <text evidence="11">The sequence shown here is derived from an EMBL/GenBank/DDBJ whole genome shotgun (WGS) entry which is preliminary data.</text>
</comment>
<evidence type="ECO:0000313" key="11">
    <source>
        <dbReference type="EMBL" id="HGZ43104.1"/>
    </source>
</evidence>
<dbReference type="InterPro" id="IPR017871">
    <property type="entry name" value="ABC_transporter-like_CS"/>
</dbReference>
<evidence type="ECO:0000256" key="6">
    <source>
        <dbReference type="ARBA" id="ARBA00022840"/>
    </source>
</evidence>
<dbReference type="InterPro" id="IPR050095">
    <property type="entry name" value="ECF_ABC_transporter_ATP-bd"/>
</dbReference>
<reference evidence="11" key="1">
    <citation type="journal article" date="2020" name="mSystems">
        <title>Genome- and Community-Level Interaction Insights into Carbon Utilization and Element Cycling Functions of Hydrothermarchaeota in Hydrothermal Sediment.</title>
        <authorList>
            <person name="Zhou Z."/>
            <person name="Liu Y."/>
            <person name="Xu W."/>
            <person name="Pan J."/>
            <person name="Luo Z.H."/>
            <person name="Li M."/>
        </authorList>
    </citation>
    <scope>NUCLEOTIDE SEQUENCE [LARGE SCALE GENOMIC DNA]</scope>
    <source>
        <strain evidence="11">SpSt-381</strain>
    </source>
</reference>
<dbReference type="EMBL" id="DSQF01000012">
    <property type="protein sequence ID" value="HGZ43104.1"/>
    <property type="molecule type" value="Genomic_DNA"/>
</dbReference>
<keyword evidence="3" id="KW-0813">Transport</keyword>
<evidence type="ECO:0000256" key="1">
    <source>
        <dbReference type="ARBA" id="ARBA00004236"/>
    </source>
</evidence>
<keyword evidence="4" id="KW-1003">Cell membrane</keyword>
<comment type="subcellular location">
    <subcellularLocation>
        <location evidence="1">Cell membrane</location>
    </subcellularLocation>
</comment>
<name>A0A832I1R3_UNCEI</name>
<dbReference type="InterPro" id="IPR027417">
    <property type="entry name" value="P-loop_NTPase"/>
</dbReference>
<evidence type="ECO:0000259" key="10">
    <source>
        <dbReference type="PROSITE" id="PS50893"/>
    </source>
</evidence>
<dbReference type="PROSITE" id="PS50893">
    <property type="entry name" value="ABC_TRANSPORTER_2"/>
    <property type="match status" value="1"/>
</dbReference>
<evidence type="ECO:0000256" key="3">
    <source>
        <dbReference type="ARBA" id="ARBA00022448"/>
    </source>
</evidence>
<dbReference type="CDD" id="cd03225">
    <property type="entry name" value="ABC_cobalt_CbiO_domain1"/>
    <property type="match status" value="1"/>
</dbReference>